<proteinExistence type="predicted"/>
<dbReference type="InterPro" id="IPR013096">
    <property type="entry name" value="Cupin_2"/>
</dbReference>
<protein>
    <recommendedName>
        <fullName evidence="2">Cupin type-2 domain-containing protein</fullName>
    </recommendedName>
</protein>
<dbReference type="AlphaFoldDB" id="A0A3M7BYL4"/>
<evidence type="ECO:0000313" key="4">
    <source>
        <dbReference type="Proteomes" id="UP000270230"/>
    </source>
</evidence>
<reference evidence="3 4" key="1">
    <citation type="journal article" date="2018" name="BMC Genomics">
        <title>Genomic evidence for intraspecific hybridization in a clonal and extremely halotolerant yeast.</title>
        <authorList>
            <person name="Gostincar C."/>
            <person name="Stajich J.E."/>
            <person name="Zupancic J."/>
            <person name="Zalar P."/>
            <person name="Gunde-Cimerman N."/>
        </authorList>
    </citation>
    <scope>NUCLEOTIDE SEQUENCE [LARGE SCALE GENOMIC DNA]</scope>
    <source>
        <strain evidence="3 4">EXF-151</strain>
    </source>
</reference>
<dbReference type="OrthoDB" id="2096797at2759"/>
<sequence length="152" mass="16850">MQLIRASHKPDAASKQPTETFSGTVHMDPILTINNRLVTADDCMGNNVCFTPGARTYWHHHERGQILTVTMGYGLVCSEGQTPRKLQVGDMVHVPPGERHWHGGTNTTCMAHTAISLGSKWDLLSFSFSFIFASASLRWRVADQSNRNNLVA</sequence>
<dbReference type="Proteomes" id="UP000270230">
    <property type="component" value="Unassembled WGS sequence"/>
</dbReference>
<dbReference type="InterPro" id="IPR014710">
    <property type="entry name" value="RmlC-like_jellyroll"/>
</dbReference>
<organism evidence="3 4">
    <name type="scientific">Hortaea werneckii</name>
    <name type="common">Black yeast</name>
    <name type="synonym">Cladosporium werneckii</name>
    <dbReference type="NCBI Taxonomy" id="91943"/>
    <lineage>
        <taxon>Eukaryota</taxon>
        <taxon>Fungi</taxon>
        <taxon>Dikarya</taxon>
        <taxon>Ascomycota</taxon>
        <taxon>Pezizomycotina</taxon>
        <taxon>Dothideomycetes</taxon>
        <taxon>Dothideomycetidae</taxon>
        <taxon>Mycosphaerellales</taxon>
        <taxon>Teratosphaeriaceae</taxon>
        <taxon>Hortaea</taxon>
    </lineage>
</organism>
<dbReference type="Gene3D" id="2.60.120.10">
    <property type="entry name" value="Jelly Rolls"/>
    <property type="match status" value="1"/>
</dbReference>
<comment type="caution">
    <text evidence="3">The sequence shown here is derived from an EMBL/GenBank/DDBJ whole genome shotgun (WGS) entry which is preliminary data.</text>
</comment>
<evidence type="ECO:0000259" key="2">
    <source>
        <dbReference type="Pfam" id="PF07883"/>
    </source>
</evidence>
<dbReference type="PANTHER" id="PTHR43698">
    <property type="entry name" value="RIBD C-TERMINAL DOMAIN CONTAINING PROTEIN"/>
    <property type="match status" value="1"/>
</dbReference>
<dbReference type="Pfam" id="PF07883">
    <property type="entry name" value="Cupin_2"/>
    <property type="match status" value="1"/>
</dbReference>
<gene>
    <name evidence="3" type="ORF">D0865_10265</name>
</gene>
<dbReference type="CDD" id="cd02233">
    <property type="entry name" value="cupin_HNL-like"/>
    <property type="match status" value="1"/>
</dbReference>
<evidence type="ECO:0000256" key="1">
    <source>
        <dbReference type="SAM" id="MobiDB-lite"/>
    </source>
</evidence>
<feature type="region of interest" description="Disordered" evidence="1">
    <location>
        <begin position="1"/>
        <end position="21"/>
    </location>
</feature>
<evidence type="ECO:0000313" key="3">
    <source>
        <dbReference type="EMBL" id="RMY44889.1"/>
    </source>
</evidence>
<dbReference type="InterPro" id="IPR011051">
    <property type="entry name" value="RmlC_Cupin_sf"/>
</dbReference>
<name>A0A3M7BYL4_HORWE</name>
<dbReference type="InterPro" id="IPR047263">
    <property type="entry name" value="HNL-like_cupin"/>
</dbReference>
<dbReference type="EMBL" id="QWIN01000998">
    <property type="protein sequence ID" value="RMY44889.1"/>
    <property type="molecule type" value="Genomic_DNA"/>
</dbReference>
<feature type="domain" description="Cupin type-2" evidence="2">
    <location>
        <begin position="48"/>
        <end position="105"/>
    </location>
</feature>
<accession>A0A3M7BYL4</accession>
<dbReference type="PANTHER" id="PTHR43698:SF1">
    <property type="entry name" value="BLL4564 PROTEIN"/>
    <property type="match status" value="1"/>
</dbReference>
<dbReference type="SUPFAM" id="SSF51182">
    <property type="entry name" value="RmlC-like cupins"/>
    <property type="match status" value="1"/>
</dbReference>